<keyword evidence="4" id="KW-0067">ATP-binding</keyword>
<proteinExistence type="inferred from homology"/>
<dbReference type="Pfam" id="PF00005">
    <property type="entry name" value="ABC_tran"/>
    <property type="match status" value="1"/>
</dbReference>
<evidence type="ECO:0000256" key="3">
    <source>
        <dbReference type="ARBA" id="ARBA00022741"/>
    </source>
</evidence>
<gene>
    <name evidence="6" type="ORF">COY13_04600</name>
</gene>
<dbReference type="Gene3D" id="3.40.50.300">
    <property type="entry name" value="P-loop containing nucleotide triphosphate hydrolases"/>
    <property type="match status" value="1"/>
</dbReference>
<evidence type="ECO:0000313" key="7">
    <source>
        <dbReference type="Proteomes" id="UP000230177"/>
    </source>
</evidence>
<dbReference type="AlphaFoldDB" id="A0A2M7U6J1"/>
<dbReference type="CDD" id="cd03230">
    <property type="entry name" value="ABC_DR_subfamily_A"/>
    <property type="match status" value="1"/>
</dbReference>
<dbReference type="PANTHER" id="PTHR42711:SF5">
    <property type="entry name" value="ABC TRANSPORTER ATP-BINDING PROTEIN NATA"/>
    <property type="match status" value="1"/>
</dbReference>
<dbReference type="InterPro" id="IPR050763">
    <property type="entry name" value="ABC_transporter_ATP-binding"/>
</dbReference>
<comment type="caution">
    <text evidence="6">The sequence shown here is derived from an EMBL/GenBank/DDBJ whole genome shotgun (WGS) entry which is preliminary data.</text>
</comment>
<dbReference type="SUPFAM" id="SSF52540">
    <property type="entry name" value="P-loop containing nucleoside triphosphate hydrolases"/>
    <property type="match status" value="1"/>
</dbReference>
<evidence type="ECO:0000259" key="5">
    <source>
        <dbReference type="PROSITE" id="PS50893"/>
    </source>
</evidence>
<keyword evidence="3" id="KW-0547">Nucleotide-binding</keyword>
<dbReference type="InterPro" id="IPR003439">
    <property type="entry name" value="ABC_transporter-like_ATP-bd"/>
</dbReference>
<dbReference type="GO" id="GO:0005524">
    <property type="term" value="F:ATP binding"/>
    <property type="evidence" value="ECO:0007669"/>
    <property type="project" value="UniProtKB-KW"/>
</dbReference>
<evidence type="ECO:0000256" key="4">
    <source>
        <dbReference type="ARBA" id="ARBA00022840"/>
    </source>
</evidence>
<dbReference type="PROSITE" id="PS50893">
    <property type="entry name" value="ABC_TRANSPORTER_2"/>
    <property type="match status" value="1"/>
</dbReference>
<dbReference type="EMBL" id="PFOE01000103">
    <property type="protein sequence ID" value="PIZ66855.1"/>
    <property type="molecule type" value="Genomic_DNA"/>
</dbReference>
<evidence type="ECO:0000256" key="1">
    <source>
        <dbReference type="ARBA" id="ARBA00005417"/>
    </source>
</evidence>
<protein>
    <recommendedName>
        <fullName evidence="5">ABC transporter domain-containing protein</fullName>
    </recommendedName>
</protein>
<dbReference type="Proteomes" id="UP000230177">
    <property type="component" value="Unassembled WGS sequence"/>
</dbReference>
<dbReference type="InterPro" id="IPR003593">
    <property type="entry name" value="AAA+_ATPase"/>
</dbReference>
<dbReference type="PANTHER" id="PTHR42711">
    <property type="entry name" value="ABC TRANSPORTER ATP-BINDING PROTEIN"/>
    <property type="match status" value="1"/>
</dbReference>
<accession>A0A2M7U6J1</accession>
<reference evidence="7" key="1">
    <citation type="submission" date="2017-09" db="EMBL/GenBank/DDBJ databases">
        <title>Depth-based differentiation of microbial function through sediment-hosted aquifers and enrichment of novel symbionts in the deep terrestrial subsurface.</title>
        <authorList>
            <person name="Probst A.J."/>
            <person name="Ladd B."/>
            <person name="Jarett J.K."/>
            <person name="Geller-Mcgrath D.E."/>
            <person name="Sieber C.M.K."/>
            <person name="Emerson J.B."/>
            <person name="Anantharaman K."/>
            <person name="Thomas B.C."/>
            <person name="Malmstrom R."/>
            <person name="Stieglmeier M."/>
            <person name="Klingl A."/>
            <person name="Woyke T."/>
            <person name="Ryan C.M."/>
            <person name="Banfield J.F."/>
        </authorList>
    </citation>
    <scope>NUCLEOTIDE SEQUENCE [LARGE SCALE GENOMIC DNA]</scope>
</reference>
<evidence type="ECO:0000256" key="2">
    <source>
        <dbReference type="ARBA" id="ARBA00022448"/>
    </source>
</evidence>
<feature type="non-terminal residue" evidence="6">
    <location>
        <position position="285"/>
    </location>
</feature>
<organism evidence="6 7">
    <name type="scientific">Candidatus Roizmanbacteria bacterium CG_4_10_14_0_2_um_filter_36_35</name>
    <dbReference type="NCBI Taxonomy" id="1974822"/>
    <lineage>
        <taxon>Bacteria</taxon>
        <taxon>Candidatus Roizmaniibacteriota</taxon>
    </lineage>
</organism>
<evidence type="ECO:0000313" key="6">
    <source>
        <dbReference type="EMBL" id="PIZ66855.1"/>
    </source>
</evidence>
<dbReference type="SMART" id="SM00382">
    <property type="entry name" value="AAA"/>
    <property type="match status" value="1"/>
</dbReference>
<dbReference type="GO" id="GO:0016887">
    <property type="term" value="F:ATP hydrolysis activity"/>
    <property type="evidence" value="ECO:0007669"/>
    <property type="project" value="InterPro"/>
</dbReference>
<sequence>MDILTVKNLTKRFGKFTAVNNISFSLKEGEILGLLGPNGAGKTTTIQMLLGVLTPTQGEVKYFGKNLIDNKEEILEKVNFSSTYTQLPWLLTVEENLKFVSYLYEIKNRGQRIKKIIEAFRLKGLFKEQMKDLSSGEVTRINLAKAFINYPKILLLDEPTASLDPETADYIRKFLIKERNKFNISIIWTSHNMAEVEDVCDRVVFINHGRIIADNTPENLAKTIEICHVELNVPDGLKRTIEICQNKEVVYKLEGRNIVVDLKEKEIPGFLRELMDRGVSYDQIS</sequence>
<keyword evidence="2" id="KW-0813">Transport</keyword>
<comment type="similarity">
    <text evidence="1">Belongs to the ABC transporter superfamily.</text>
</comment>
<feature type="domain" description="ABC transporter" evidence="5">
    <location>
        <begin position="4"/>
        <end position="233"/>
    </location>
</feature>
<dbReference type="InterPro" id="IPR027417">
    <property type="entry name" value="P-loop_NTPase"/>
</dbReference>
<name>A0A2M7U6J1_9BACT</name>